<dbReference type="AlphaFoldDB" id="A1CCG0"/>
<keyword evidence="7" id="KW-0460">Magnesium</keyword>
<feature type="binding site" evidence="7">
    <location>
        <position position="28"/>
    </location>
    <ligand>
        <name>Mg(2+)</name>
        <dbReference type="ChEBI" id="CHEBI:18420"/>
    </ligand>
</feature>
<evidence type="ECO:0000256" key="1">
    <source>
        <dbReference type="ARBA" id="ARBA00022801"/>
    </source>
</evidence>
<dbReference type="HOGENOM" id="CLU_043473_0_0_1"/>
<feature type="binding site" evidence="7">
    <location>
        <position position="26"/>
    </location>
    <ligand>
        <name>Mg(2+)</name>
        <dbReference type="ChEBI" id="CHEBI:18420"/>
    </ligand>
</feature>
<dbReference type="PANTHER" id="PTHR19288">
    <property type="entry name" value="4-NITROPHENYLPHOSPHATASE-RELATED"/>
    <property type="match status" value="1"/>
</dbReference>
<dbReference type="NCBIfam" id="TIGR01452">
    <property type="entry name" value="PGP_euk"/>
    <property type="match status" value="1"/>
</dbReference>
<sequence>MASSRKLSSSDDYAEILNRYDTWLFDCDGVIWSGDDKIAGAGEAVDLLRRQGKRVLFVTNNASRSRKMLKKKFDRLGISASEDEIVSSAFAAAGYLKDVLKFPADRKVYVMGMEGIEAELDAVGILHCGGTSPEDNQFLPANDYSPLQSEGAIDPSVGAVLCGFDMHMNYAKLCKAFKHLTREGAQGPVLAGEQGGGCHFLLTNDDKVVPALGEPWPGSGSLATPLIAATKREPIIVGKPHAPMLDMVKSLYQIDEKRSIFVGDNLHTDILFAKDGNIDSLLVLTGVTTERDCQEEGIWPSYIIQGISALTSVERGHEAASGSGDQAARLASL</sequence>
<dbReference type="Pfam" id="PF13242">
    <property type="entry name" value="Hydrolase_like"/>
    <property type="match status" value="1"/>
</dbReference>
<evidence type="ECO:0000256" key="5">
    <source>
        <dbReference type="PIRSR" id="PIRSR000915-1"/>
    </source>
</evidence>
<dbReference type="GO" id="GO:0008967">
    <property type="term" value="F:phosphoglycolate phosphatase activity"/>
    <property type="evidence" value="ECO:0007669"/>
    <property type="project" value="TreeGrafter"/>
</dbReference>
<dbReference type="Pfam" id="PF13344">
    <property type="entry name" value="Hydrolase_6"/>
    <property type="match status" value="1"/>
</dbReference>
<dbReference type="SUPFAM" id="SSF56784">
    <property type="entry name" value="HAD-like"/>
    <property type="match status" value="1"/>
</dbReference>
<dbReference type="InterPro" id="IPR006349">
    <property type="entry name" value="PGP_euk"/>
</dbReference>
<dbReference type="InterPro" id="IPR036412">
    <property type="entry name" value="HAD-like_sf"/>
</dbReference>
<feature type="binding site" evidence="7">
    <location>
        <position position="264"/>
    </location>
    <ligand>
        <name>Mg(2+)</name>
        <dbReference type="ChEBI" id="CHEBI:18420"/>
    </ligand>
</feature>
<dbReference type="eggNOG" id="KOG2882">
    <property type="taxonomic scope" value="Eukaryota"/>
</dbReference>
<dbReference type="EMBL" id="DS027050">
    <property type="protein sequence ID" value="EAW12217.1"/>
    <property type="molecule type" value="Genomic_DNA"/>
</dbReference>
<proteinExistence type="predicted"/>
<evidence type="ECO:0000313" key="8">
    <source>
        <dbReference type="EMBL" id="EAW12217.1"/>
    </source>
</evidence>
<dbReference type="InterPro" id="IPR006357">
    <property type="entry name" value="HAD-SF_hydro_IIA"/>
</dbReference>
<dbReference type="OMA" id="CETDIKF"/>
<dbReference type="NCBIfam" id="TIGR01460">
    <property type="entry name" value="HAD-SF-IIA"/>
    <property type="match status" value="1"/>
</dbReference>
<feature type="active site" description="Proton donor" evidence="5">
    <location>
        <position position="28"/>
    </location>
</feature>
<dbReference type="OrthoDB" id="413953at2759"/>
<dbReference type="GO" id="GO:0005737">
    <property type="term" value="C:cytoplasm"/>
    <property type="evidence" value="ECO:0007669"/>
    <property type="project" value="TreeGrafter"/>
</dbReference>
<evidence type="ECO:0000256" key="4">
    <source>
        <dbReference type="ARBA" id="ARBA00069197"/>
    </source>
</evidence>
<evidence type="ECO:0000313" key="9">
    <source>
        <dbReference type="Proteomes" id="UP000006701"/>
    </source>
</evidence>
<gene>
    <name evidence="8" type="ORF">ACLA_061790</name>
</gene>
<evidence type="ECO:0000256" key="6">
    <source>
        <dbReference type="PIRSR" id="PIRSR000915-2"/>
    </source>
</evidence>
<accession>A1CCG0</accession>
<feature type="active site" description="Nucleophile" evidence="5">
    <location>
        <position position="26"/>
    </location>
</feature>
<dbReference type="FunFam" id="3.40.50.1000:FF:000039">
    <property type="entry name" value="Phosphoglycolate phosphatase"/>
    <property type="match status" value="1"/>
</dbReference>
<dbReference type="VEuPathDB" id="FungiDB:ACLA_061790"/>
<name>A1CCG0_ASPCL</name>
<keyword evidence="9" id="KW-1185">Reference proteome</keyword>
<protein>
    <recommendedName>
        <fullName evidence="4">4-nitrophenylphosphatase</fullName>
        <ecNumber evidence="3">3.1.3.41</ecNumber>
    </recommendedName>
</protein>
<dbReference type="EC" id="3.1.3.41" evidence="3"/>
<evidence type="ECO:0000256" key="3">
    <source>
        <dbReference type="ARBA" id="ARBA00066659"/>
    </source>
</evidence>
<dbReference type="PIRSF" id="PIRSF000915">
    <property type="entry name" value="PGP-type_phosphatase"/>
    <property type="match status" value="1"/>
</dbReference>
<comment type="catalytic activity">
    <reaction evidence="2">
        <text>4-nitrophenyl phosphate + H2O = 4-nitrophenol + phosphate + H(+)</text>
        <dbReference type="Rhea" id="RHEA:21664"/>
        <dbReference type="ChEBI" id="CHEBI:15377"/>
        <dbReference type="ChEBI" id="CHEBI:15378"/>
        <dbReference type="ChEBI" id="CHEBI:43474"/>
        <dbReference type="ChEBI" id="CHEBI:57917"/>
        <dbReference type="ChEBI" id="CHEBI:61146"/>
        <dbReference type="EC" id="3.1.3.41"/>
    </reaction>
</comment>
<dbReference type="RefSeq" id="XP_001273643.1">
    <property type="nucleotide sequence ID" value="XM_001273642.1"/>
</dbReference>
<dbReference type="KEGG" id="act:ACLA_061790"/>
<keyword evidence="1" id="KW-0378">Hydrolase</keyword>
<dbReference type="Proteomes" id="UP000006701">
    <property type="component" value="Unassembled WGS sequence"/>
</dbReference>
<organism evidence="8 9">
    <name type="scientific">Aspergillus clavatus (strain ATCC 1007 / CBS 513.65 / DSM 816 / NCTC 3887 / NRRL 1 / QM 1276 / 107)</name>
    <dbReference type="NCBI Taxonomy" id="344612"/>
    <lineage>
        <taxon>Eukaryota</taxon>
        <taxon>Fungi</taxon>
        <taxon>Dikarya</taxon>
        <taxon>Ascomycota</taxon>
        <taxon>Pezizomycotina</taxon>
        <taxon>Eurotiomycetes</taxon>
        <taxon>Eurotiomycetidae</taxon>
        <taxon>Eurotiales</taxon>
        <taxon>Aspergillaceae</taxon>
        <taxon>Aspergillus</taxon>
        <taxon>Aspergillus subgen. Fumigati</taxon>
    </lineage>
</organism>
<dbReference type="InterPro" id="IPR023214">
    <property type="entry name" value="HAD_sf"/>
</dbReference>
<evidence type="ECO:0000256" key="2">
    <source>
        <dbReference type="ARBA" id="ARBA00050247"/>
    </source>
</evidence>
<dbReference type="Gene3D" id="3.40.50.1000">
    <property type="entry name" value="HAD superfamily/HAD-like"/>
    <property type="match status" value="2"/>
</dbReference>
<dbReference type="GO" id="GO:0046872">
    <property type="term" value="F:metal ion binding"/>
    <property type="evidence" value="ECO:0007669"/>
    <property type="project" value="UniProtKB-KW"/>
</dbReference>
<feature type="binding site" evidence="6">
    <location>
        <position position="239"/>
    </location>
    <ligand>
        <name>substrate</name>
    </ligand>
</feature>
<dbReference type="GeneID" id="4705868"/>
<reference evidence="8 9" key="1">
    <citation type="journal article" date="2008" name="PLoS Genet.">
        <title>Genomic islands in the pathogenic filamentous fungus Aspergillus fumigatus.</title>
        <authorList>
            <person name="Fedorova N.D."/>
            <person name="Khaldi N."/>
            <person name="Joardar V.S."/>
            <person name="Maiti R."/>
            <person name="Amedeo P."/>
            <person name="Anderson M.J."/>
            <person name="Crabtree J."/>
            <person name="Silva J.C."/>
            <person name="Badger J.H."/>
            <person name="Albarraq A."/>
            <person name="Angiuoli S."/>
            <person name="Bussey H."/>
            <person name="Bowyer P."/>
            <person name="Cotty P.J."/>
            <person name="Dyer P.S."/>
            <person name="Egan A."/>
            <person name="Galens K."/>
            <person name="Fraser-Liggett C.M."/>
            <person name="Haas B.J."/>
            <person name="Inman J.M."/>
            <person name="Kent R."/>
            <person name="Lemieux S."/>
            <person name="Malavazi I."/>
            <person name="Orvis J."/>
            <person name="Roemer T."/>
            <person name="Ronning C.M."/>
            <person name="Sundaram J.P."/>
            <person name="Sutton G."/>
            <person name="Turner G."/>
            <person name="Venter J.C."/>
            <person name="White O.R."/>
            <person name="Whitty B.R."/>
            <person name="Youngman P."/>
            <person name="Wolfe K.H."/>
            <person name="Goldman G.H."/>
            <person name="Wortman J.R."/>
            <person name="Jiang B."/>
            <person name="Denning D.W."/>
            <person name="Nierman W.C."/>
        </authorList>
    </citation>
    <scope>NUCLEOTIDE SEQUENCE [LARGE SCALE GENOMIC DNA]</scope>
    <source>
        <strain evidence="9">ATCC 1007 / CBS 513.65 / DSM 816 / NCTC 3887 / NRRL 1</strain>
    </source>
</reference>
<dbReference type="GO" id="GO:0004035">
    <property type="term" value="F:alkaline phosphatase activity"/>
    <property type="evidence" value="ECO:0007669"/>
    <property type="project" value="UniProtKB-ARBA"/>
</dbReference>
<comment type="cofactor">
    <cofactor evidence="7">
        <name>Mg(2+)</name>
        <dbReference type="ChEBI" id="CHEBI:18420"/>
    </cofactor>
    <text evidence="7">Divalent metal ions. Mg(2+) is the most effective.</text>
</comment>
<evidence type="ECO:0000256" key="7">
    <source>
        <dbReference type="PIRSR" id="PIRSR000915-3"/>
    </source>
</evidence>
<dbReference type="PANTHER" id="PTHR19288:SF46">
    <property type="entry name" value="HALOACID DEHALOGENASE-LIKE HYDROLASE DOMAIN-CONTAINING PROTEIN 2"/>
    <property type="match status" value="1"/>
</dbReference>
<keyword evidence="7" id="KW-0479">Metal-binding</keyword>